<reference evidence="1" key="1">
    <citation type="submission" date="2017-04" db="EMBL/GenBank/DDBJ databases">
        <title>Population genomics of picophytoplankton unveils novel chromosome hypervariability.</title>
        <authorList>
            <consortium name="DOE Joint Genome Institute"/>
            <person name="Blanc-Mathieu R."/>
            <person name="Krasovec M."/>
            <person name="Hebrard M."/>
            <person name="Yau S."/>
            <person name="Desgranges E."/>
            <person name="Martin J."/>
            <person name="Schackwitz W."/>
            <person name="Kuo A."/>
            <person name="Salin G."/>
            <person name="Donnadieu C."/>
            <person name="Desdevises Y."/>
            <person name="Sanchez-Ferandin S."/>
            <person name="Moreau H."/>
            <person name="Rivals E."/>
            <person name="Grigoriev I.V."/>
            <person name="Grimsley N."/>
            <person name="Eyre-Walker A."/>
            <person name="Piganeau G."/>
        </authorList>
    </citation>
    <scope>NUCLEOTIDE SEQUENCE [LARGE SCALE GENOMIC DNA]</scope>
    <source>
        <strain evidence="1">RCC 1115</strain>
    </source>
</reference>
<dbReference type="AlphaFoldDB" id="A0A1Y5IKY8"/>
<accession>A0A1Y5IKY8</accession>
<name>A0A1Y5IKY8_OSTTA</name>
<dbReference type="Pfam" id="PF07209">
    <property type="entry name" value="DUF1415"/>
    <property type="match status" value="1"/>
</dbReference>
<dbReference type="EMBL" id="KZ155772">
    <property type="protein sequence ID" value="OUS48773.1"/>
    <property type="molecule type" value="Genomic_DNA"/>
</dbReference>
<dbReference type="Proteomes" id="UP000195557">
    <property type="component" value="Unassembled WGS sequence"/>
</dbReference>
<evidence type="ECO:0008006" key="2">
    <source>
        <dbReference type="Google" id="ProtNLM"/>
    </source>
</evidence>
<evidence type="ECO:0000313" key="1">
    <source>
        <dbReference type="EMBL" id="OUS48773.1"/>
    </source>
</evidence>
<gene>
    <name evidence="1" type="ORF">BE221DRAFT_67103</name>
</gene>
<organism evidence="1">
    <name type="scientific">Ostreococcus tauri</name>
    <name type="common">Marine green alga</name>
    <dbReference type="NCBI Taxonomy" id="70448"/>
    <lineage>
        <taxon>Eukaryota</taxon>
        <taxon>Viridiplantae</taxon>
        <taxon>Chlorophyta</taxon>
        <taxon>Mamiellophyceae</taxon>
        <taxon>Mamiellales</taxon>
        <taxon>Bathycoccaceae</taxon>
        <taxon>Ostreococcus</taxon>
    </lineage>
</organism>
<proteinExistence type="predicted"/>
<sequence>MRVSTAAVVRLPPSTSRRVRARADLNESDRTRRTNRWIDDIIIGWSLCPFAKPLRKTTQSLTVLVTNARALEKTCESEASRLMRAPTSSPHTTLLVLEEDVSWEEFMDGPAAACARACERATGDEVTVVPFHPEATFDGESACGNFTSRSPHATVHLLRKVDIERAENAWYVDEEREDIRLRNVEYLNALGVDELRRAFGEIARG</sequence>
<dbReference type="InterPro" id="IPR009858">
    <property type="entry name" value="DUF1415"/>
</dbReference>
<protein>
    <recommendedName>
        <fullName evidence="2">DUF1415 domain-containing protein</fullName>
    </recommendedName>
</protein>